<evidence type="ECO:0000313" key="2">
    <source>
        <dbReference type="Proteomes" id="UP000018144"/>
    </source>
</evidence>
<dbReference type="Proteomes" id="UP000018144">
    <property type="component" value="Unassembled WGS sequence"/>
</dbReference>
<accession>U4LPU6</accession>
<dbReference type="EMBL" id="HF936260">
    <property type="protein sequence ID" value="CCX33975.1"/>
    <property type="molecule type" value="Genomic_DNA"/>
</dbReference>
<protein>
    <submittedName>
        <fullName evidence="1">Uncharacterized protein</fullName>
    </submittedName>
</protein>
<keyword evidence="2" id="KW-1185">Reference proteome</keyword>
<organism evidence="1 2">
    <name type="scientific">Pyronema omphalodes (strain CBS 100304)</name>
    <name type="common">Pyronema confluens</name>
    <dbReference type="NCBI Taxonomy" id="1076935"/>
    <lineage>
        <taxon>Eukaryota</taxon>
        <taxon>Fungi</taxon>
        <taxon>Dikarya</taxon>
        <taxon>Ascomycota</taxon>
        <taxon>Pezizomycotina</taxon>
        <taxon>Pezizomycetes</taxon>
        <taxon>Pezizales</taxon>
        <taxon>Pyronemataceae</taxon>
        <taxon>Pyronema</taxon>
    </lineage>
</organism>
<proteinExistence type="predicted"/>
<sequence>MTQAIKVPFVPSSQTLDINQYRISMASCFSYIHKRNSKSYITSIPTYIFAFIHFRSPPTTRHRL</sequence>
<evidence type="ECO:0000313" key="1">
    <source>
        <dbReference type="EMBL" id="CCX33975.1"/>
    </source>
</evidence>
<name>U4LPU6_PYROM</name>
<gene>
    <name evidence="1" type="ORF">PCON_02238</name>
</gene>
<dbReference type="AlphaFoldDB" id="U4LPU6"/>
<reference evidence="1 2" key="1">
    <citation type="journal article" date="2013" name="PLoS Genet.">
        <title>The genome and development-dependent transcriptomes of Pyronema confluens: a window into fungal evolution.</title>
        <authorList>
            <person name="Traeger S."/>
            <person name="Altegoer F."/>
            <person name="Freitag M."/>
            <person name="Gabaldon T."/>
            <person name="Kempken F."/>
            <person name="Kumar A."/>
            <person name="Marcet-Houben M."/>
            <person name="Poggeler S."/>
            <person name="Stajich J.E."/>
            <person name="Nowrousian M."/>
        </authorList>
    </citation>
    <scope>NUCLEOTIDE SEQUENCE [LARGE SCALE GENOMIC DNA]</scope>
    <source>
        <strain evidence="2">CBS 100304</strain>
        <tissue evidence="1">Vegetative mycelium</tissue>
    </source>
</reference>